<protein>
    <recommendedName>
        <fullName evidence="14">PHD-type domain-containing protein</fullName>
    </recommendedName>
</protein>
<name>A0A9W8YTF5_9PEZI</name>
<dbReference type="InterPro" id="IPR001965">
    <property type="entry name" value="Znf_PHD"/>
</dbReference>
<evidence type="ECO:0000256" key="9">
    <source>
        <dbReference type="ARBA" id="ARBA00023242"/>
    </source>
</evidence>
<evidence type="ECO:0000256" key="13">
    <source>
        <dbReference type="SAM" id="MobiDB-lite"/>
    </source>
</evidence>
<evidence type="ECO:0000256" key="2">
    <source>
        <dbReference type="ARBA" id="ARBA00010210"/>
    </source>
</evidence>
<dbReference type="SUPFAM" id="SSF57903">
    <property type="entry name" value="FYVE/PHD zinc finger"/>
    <property type="match status" value="1"/>
</dbReference>
<dbReference type="PANTHER" id="PTHR10333:SF103">
    <property type="entry name" value="INHIBITOR OF GROWTH PROTEIN 3"/>
    <property type="match status" value="1"/>
</dbReference>
<dbReference type="AlphaFoldDB" id="A0A9W8YTF5"/>
<reference evidence="15" key="1">
    <citation type="submission" date="2022-10" db="EMBL/GenBank/DDBJ databases">
        <title>Tapping the CABI collections for fungal endophytes: first genome assemblies for Collariella, Neodidymelliopsis, Ascochyta clinopodiicola, Didymella pomorum, Didymosphaeria variabile, Neocosmospora piperis and Neocucurbitaria cava.</title>
        <authorList>
            <person name="Hill R."/>
        </authorList>
    </citation>
    <scope>NUCLEOTIDE SEQUENCE</scope>
    <source>
        <strain evidence="15">IMI 355082</strain>
    </source>
</reference>
<evidence type="ECO:0000256" key="10">
    <source>
        <dbReference type="PIRSR" id="PIRSR628651-50"/>
    </source>
</evidence>
<evidence type="ECO:0000256" key="1">
    <source>
        <dbReference type="ARBA" id="ARBA00004123"/>
    </source>
</evidence>
<dbReference type="EMBL" id="JAPEVB010000003">
    <property type="protein sequence ID" value="KAJ4392152.1"/>
    <property type="molecule type" value="Genomic_DNA"/>
</dbReference>
<feature type="binding site" evidence="11">
    <location>
        <position position="442"/>
    </location>
    <ligand>
        <name>Zn(2+)</name>
        <dbReference type="ChEBI" id="CHEBI:29105"/>
        <label>1</label>
    </ligand>
</feature>
<evidence type="ECO:0000256" key="12">
    <source>
        <dbReference type="PROSITE-ProRule" id="PRU00146"/>
    </source>
</evidence>
<keyword evidence="3" id="KW-0341">Growth regulation</keyword>
<sequence length="488" mass="55008">MPSSSHQILNFFHDEEDSCALTILATQTRFHIIADVDNLRDNTGSSADNSNIWQTYSQLLAQYKRSIEGEDCGSRDESIDSGVDMGSSLTNGGQSKFVEGDDAEEALHDWLISPLRSKISKMADESQDRKRTLFEWYTFPTSFYNLKAHKGKLQAEELESTPDLESRMSNLRPDLGPVPKYIRNIDVPWFSSHDLKVINCSNSPPPYHPATVEVPPSSSDNENKSLFFKSVDNANIQPTKREISLLHQLEKKGLYDKIRCPRLEGIVTREGDKTSIMGFLQTLIPGPIPLTEKFESCIAQEKRERWAQEAEQIKDTLHEHGIIWGDAKGDNFVVDSSDELWIIDFGGSYTEGWIDPEIAETKRGDNMGVEKVVNALRDPDRNVAHGSEDDHGEENNDEGSKGKKRKAADNEQPRESKRQRAGPKKERLAEIDGSTEQRYCYCGGVSSGQMIGCDGSDCQMEWFHLECTGLVDLPGEDEAWFCRKCEWS</sequence>
<feature type="binding site" evidence="11">
    <location>
        <position position="485"/>
    </location>
    <ligand>
        <name>Zn(2+)</name>
        <dbReference type="ChEBI" id="CHEBI:29105"/>
        <label>2</label>
    </ligand>
</feature>
<dbReference type="Gene3D" id="3.30.40.10">
    <property type="entry name" value="Zinc/RING finger domain, C3HC4 (zinc finger)"/>
    <property type="match status" value="1"/>
</dbReference>
<keyword evidence="16" id="KW-1185">Reference proteome</keyword>
<evidence type="ECO:0000256" key="11">
    <source>
        <dbReference type="PIRSR" id="PIRSR628651-51"/>
    </source>
</evidence>
<evidence type="ECO:0000256" key="8">
    <source>
        <dbReference type="ARBA" id="ARBA00023163"/>
    </source>
</evidence>
<dbReference type="GO" id="GO:0005634">
    <property type="term" value="C:nucleus"/>
    <property type="evidence" value="ECO:0007669"/>
    <property type="project" value="UniProtKB-SubCell"/>
</dbReference>
<gene>
    <name evidence="15" type="ORF">N0V93_005775</name>
</gene>
<feature type="binding site" evidence="11">
    <location>
        <position position="453"/>
    </location>
    <ligand>
        <name>Zn(2+)</name>
        <dbReference type="ChEBI" id="CHEBI:29105"/>
        <label>2</label>
    </ligand>
</feature>
<keyword evidence="4 11" id="KW-0479">Metal-binding</keyword>
<proteinExistence type="inferred from homology"/>
<comment type="similarity">
    <text evidence="2">Belongs to the ING family.</text>
</comment>
<dbReference type="PROSITE" id="PS01359">
    <property type="entry name" value="ZF_PHD_1"/>
    <property type="match status" value="1"/>
</dbReference>
<dbReference type="Proteomes" id="UP001140453">
    <property type="component" value="Unassembled WGS sequence"/>
</dbReference>
<feature type="site" description="Histone H3K4me3 binding" evidence="10">
    <location>
        <position position="454"/>
    </location>
</feature>
<evidence type="ECO:0000259" key="14">
    <source>
        <dbReference type="PROSITE" id="PS50016"/>
    </source>
</evidence>
<evidence type="ECO:0000313" key="16">
    <source>
        <dbReference type="Proteomes" id="UP001140453"/>
    </source>
</evidence>
<dbReference type="OrthoDB" id="4062651at2759"/>
<organism evidence="15 16">
    <name type="scientific">Gnomoniopsis smithogilvyi</name>
    <dbReference type="NCBI Taxonomy" id="1191159"/>
    <lineage>
        <taxon>Eukaryota</taxon>
        <taxon>Fungi</taxon>
        <taxon>Dikarya</taxon>
        <taxon>Ascomycota</taxon>
        <taxon>Pezizomycotina</taxon>
        <taxon>Sordariomycetes</taxon>
        <taxon>Sordariomycetidae</taxon>
        <taxon>Diaporthales</taxon>
        <taxon>Gnomoniaceae</taxon>
        <taxon>Gnomoniopsis</taxon>
    </lineage>
</organism>
<keyword evidence="6 11" id="KW-0862">Zinc</keyword>
<dbReference type="InterPro" id="IPR011011">
    <property type="entry name" value="Znf_FYVE_PHD"/>
</dbReference>
<dbReference type="InterPro" id="IPR011009">
    <property type="entry name" value="Kinase-like_dom_sf"/>
</dbReference>
<dbReference type="SUPFAM" id="SSF56112">
    <property type="entry name" value="Protein kinase-like (PK-like)"/>
    <property type="match status" value="1"/>
</dbReference>
<keyword evidence="5 12" id="KW-0863">Zinc-finger</keyword>
<evidence type="ECO:0000256" key="4">
    <source>
        <dbReference type="ARBA" id="ARBA00022723"/>
    </source>
</evidence>
<accession>A0A9W8YTF5</accession>
<dbReference type="InterPro" id="IPR013083">
    <property type="entry name" value="Znf_RING/FYVE/PHD"/>
</dbReference>
<evidence type="ECO:0000256" key="5">
    <source>
        <dbReference type="ARBA" id="ARBA00022771"/>
    </source>
</evidence>
<evidence type="ECO:0000256" key="6">
    <source>
        <dbReference type="ARBA" id="ARBA00022833"/>
    </source>
</evidence>
<dbReference type="InterPro" id="IPR019786">
    <property type="entry name" value="Zinc_finger_PHD-type_CS"/>
</dbReference>
<feature type="binding site" evidence="11">
    <location>
        <position position="458"/>
    </location>
    <ligand>
        <name>Zn(2+)</name>
        <dbReference type="ChEBI" id="CHEBI:29105"/>
        <label>2</label>
    </ligand>
</feature>
<feature type="site" description="Histone H3K4me3 binding" evidence="10">
    <location>
        <position position="462"/>
    </location>
</feature>
<dbReference type="SMART" id="SM00249">
    <property type="entry name" value="PHD"/>
    <property type="match status" value="1"/>
</dbReference>
<dbReference type="PANTHER" id="PTHR10333">
    <property type="entry name" value="INHIBITOR OF GROWTH PROTEIN"/>
    <property type="match status" value="1"/>
</dbReference>
<feature type="compositionally biased region" description="Basic and acidic residues" evidence="13">
    <location>
        <begin position="407"/>
        <end position="429"/>
    </location>
</feature>
<feature type="region of interest" description="Disordered" evidence="13">
    <location>
        <begin position="375"/>
        <end position="429"/>
    </location>
</feature>
<dbReference type="GO" id="GO:0000785">
    <property type="term" value="C:chromatin"/>
    <property type="evidence" value="ECO:0007669"/>
    <property type="project" value="UniProtKB-ARBA"/>
</dbReference>
<feature type="domain" description="PHD-type" evidence="14">
    <location>
        <begin position="437"/>
        <end position="488"/>
    </location>
</feature>
<dbReference type="GO" id="GO:0008270">
    <property type="term" value="F:zinc ion binding"/>
    <property type="evidence" value="ECO:0007669"/>
    <property type="project" value="UniProtKB-KW"/>
</dbReference>
<keyword evidence="7" id="KW-0805">Transcription regulation</keyword>
<feature type="site" description="Histone H3K4me3 binding" evidence="10">
    <location>
        <position position="439"/>
    </location>
</feature>
<feature type="binding site" evidence="11">
    <location>
        <position position="440"/>
    </location>
    <ligand>
        <name>Zn(2+)</name>
        <dbReference type="ChEBI" id="CHEBI:29105"/>
        <label>1</label>
    </ligand>
</feature>
<feature type="binding site" evidence="11">
    <location>
        <position position="482"/>
    </location>
    <ligand>
        <name>Zn(2+)</name>
        <dbReference type="ChEBI" id="CHEBI:29105"/>
        <label>2</label>
    </ligand>
</feature>
<evidence type="ECO:0000313" key="15">
    <source>
        <dbReference type="EMBL" id="KAJ4392152.1"/>
    </source>
</evidence>
<keyword evidence="8" id="KW-0804">Transcription</keyword>
<evidence type="ECO:0000256" key="7">
    <source>
        <dbReference type="ARBA" id="ARBA00023015"/>
    </source>
</evidence>
<dbReference type="Gene3D" id="1.10.510.10">
    <property type="entry name" value="Transferase(Phosphotransferase) domain 1"/>
    <property type="match status" value="1"/>
</dbReference>
<dbReference type="CDD" id="cd15505">
    <property type="entry name" value="PHD_ING"/>
    <property type="match status" value="1"/>
</dbReference>
<feature type="binding site" evidence="11">
    <location>
        <position position="464"/>
    </location>
    <ligand>
        <name>Zn(2+)</name>
        <dbReference type="ChEBI" id="CHEBI:29105"/>
        <label>1</label>
    </ligand>
</feature>
<feature type="site" description="Histone H3K4me3 binding" evidence="10">
    <location>
        <position position="450"/>
    </location>
</feature>
<comment type="subcellular location">
    <subcellularLocation>
        <location evidence="1">Nucleus</location>
    </subcellularLocation>
</comment>
<dbReference type="InterPro" id="IPR019787">
    <property type="entry name" value="Znf_PHD-finger"/>
</dbReference>
<comment type="caution">
    <text evidence="15">The sequence shown here is derived from an EMBL/GenBank/DDBJ whole genome shotgun (WGS) entry which is preliminary data.</text>
</comment>
<evidence type="ECO:0000256" key="3">
    <source>
        <dbReference type="ARBA" id="ARBA00022604"/>
    </source>
</evidence>
<feature type="binding site" evidence="11">
    <location>
        <position position="467"/>
    </location>
    <ligand>
        <name>Zn(2+)</name>
        <dbReference type="ChEBI" id="CHEBI:29105"/>
        <label>1</label>
    </ligand>
</feature>
<feature type="compositionally biased region" description="Basic and acidic residues" evidence="13">
    <location>
        <begin position="377"/>
        <end position="389"/>
    </location>
</feature>
<dbReference type="PROSITE" id="PS50016">
    <property type="entry name" value="ZF_PHD_2"/>
    <property type="match status" value="1"/>
</dbReference>
<dbReference type="InterPro" id="IPR028651">
    <property type="entry name" value="ING_fam"/>
</dbReference>
<keyword evidence="9" id="KW-0539">Nucleus</keyword>